<evidence type="ECO:0000313" key="4">
    <source>
        <dbReference type="Proteomes" id="UP000013827"/>
    </source>
</evidence>
<dbReference type="Proteomes" id="UP000013827">
    <property type="component" value="Unassembled WGS sequence"/>
</dbReference>
<dbReference type="InterPro" id="IPR005069">
    <property type="entry name" value="Nucl-diP-sugar_transferase"/>
</dbReference>
<organism evidence="3 4">
    <name type="scientific">Emiliania huxleyi (strain CCMP1516)</name>
    <dbReference type="NCBI Taxonomy" id="280463"/>
    <lineage>
        <taxon>Eukaryota</taxon>
        <taxon>Haptista</taxon>
        <taxon>Haptophyta</taxon>
        <taxon>Prymnesiophyceae</taxon>
        <taxon>Isochrysidales</taxon>
        <taxon>Noelaerhabdaceae</taxon>
        <taxon>Emiliania</taxon>
    </lineage>
</organism>
<reference evidence="3" key="2">
    <citation type="submission" date="2024-10" db="UniProtKB">
        <authorList>
            <consortium name="EnsemblProtists"/>
        </authorList>
    </citation>
    <scope>IDENTIFICATION</scope>
</reference>
<evidence type="ECO:0000259" key="2">
    <source>
        <dbReference type="Pfam" id="PF03407"/>
    </source>
</evidence>
<dbReference type="EnsemblProtists" id="EOD31131">
    <property type="protein sequence ID" value="EOD31131"/>
    <property type="gene ID" value="EMIHUDRAFT_449677"/>
</dbReference>
<dbReference type="PANTHER" id="PTHR46581:SF3">
    <property type="entry name" value="ARABINOSYLTRANSFERASE RRA3"/>
    <property type="match status" value="1"/>
</dbReference>
<feature type="region of interest" description="Disordered" evidence="1">
    <location>
        <begin position="1"/>
        <end position="53"/>
    </location>
</feature>
<proteinExistence type="predicted"/>
<feature type="domain" description="Nucleotide-diphospho-sugar transferase" evidence="2">
    <location>
        <begin position="125"/>
        <end position="289"/>
    </location>
</feature>
<dbReference type="AlphaFoldDB" id="A0A0D3K5U6"/>
<reference evidence="4" key="1">
    <citation type="journal article" date="2013" name="Nature">
        <title>Pan genome of the phytoplankton Emiliania underpins its global distribution.</title>
        <authorList>
            <person name="Read B.A."/>
            <person name="Kegel J."/>
            <person name="Klute M.J."/>
            <person name="Kuo A."/>
            <person name="Lefebvre S.C."/>
            <person name="Maumus F."/>
            <person name="Mayer C."/>
            <person name="Miller J."/>
            <person name="Monier A."/>
            <person name="Salamov A."/>
            <person name="Young J."/>
            <person name="Aguilar M."/>
            <person name="Claverie J.M."/>
            <person name="Frickenhaus S."/>
            <person name="Gonzalez K."/>
            <person name="Herman E.K."/>
            <person name="Lin Y.C."/>
            <person name="Napier J."/>
            <person name="Ogata H."/>
            <person name="Sarno A.F."/>
            <person name="Shmutz J."/>
            <person name="Schroeder D."/>
            <person name="de Vargas C."/>
            <person name="Verret F."/>
            <person name="von Dassow P."/>
            <person name="Valentin K."/>
            <person name="Van de Peer Y."/>
            <person name="Wheeler G."/>
            <person name="Dacks J.B."/>
            <person name="Delwiche C.F."/>
            <person name="Dyhrman S.T."/>
            <person name="Glockner G."/>
            <person name="John U."/>
            <person name="Richards T."/>
            <person name="Worden A.Z."/>
            <person name="Zhang X."/>
            <person name="Grigoriev I.V."/>
            <person name="Allen A.E."/>
            <person name="Bidle K."/>
            <person name="Borodovsky M."/>
            <person name="Bowler C."/>
            <person name="Brownlee C."/>
            <person name="Cock J.M."/>
            <person name="Elias M."/>
            <person name="Gladyshev V.N."/>
            <person name="Groth M."/>
            <person name="Guda C."/>
            <person name="Hadaegh A."/>
            <person name="Iglesias-Rodriguez M.D."/>
            <person name="Jenkins J."/>
            <person name="Jones B.M."/>
            <person name="Lawson T."/>
            <person name="Leese F."/>
            <person name="Lindquist E."/>
            <person name="Lobanov A."/>
            <person name="Lomsadze A."/>
            <person name="Malik S.B."/>
            <person name="Marsh M.E."/>
            <person name="Mackinder L."/>
            <person name="Mock T."/>
            <person name="Mueller-Roeber B."/>
            <person name="Pagarete A."/>
            <person name="Parker M."/>
            <person name="Probert I."/>
            <person name="Quesneville H."/>
            <person name="Raines C."/>
            <person name="Rensing S.A."/>
            <person name="Riano-Pachon D.M."/>
            <person name="Richier S."/>
            <person name="Rokitta S."/>
            <person name="Shiraiwa Y."/>
            <person name="Soanes D.M."/>
            <person name="van der Giezen M."/>
            <person name="Wahlund T.M."/>
            <person name="Williams B."/>
            <person name="Wilson W."/>
            <person name="Wolfe G."/>
            <person name="Wurch L.L."/>
        </authorList>
    </citation>
    <scope>NUCLEOTIDE SEQUENCE</scope>
</reference>
<dbReference type="PANTHER" id="PTHR46581">
    <property type="entry name" value="ARABINOSYLTRANSFERASE RRA3"/>
    <property type="match status" value="1"/>
</dbReference>
<dbReference type="PaxDb" id="2903-EOD31131"/>
<dbReference type="GO" id="GO:0016757">
    <property type="term" value="F:glycosyltransferase activity"/>
    <property type="evidence" value="ECO:0007669"/>
    <property type="project" value="InterPro"/>
</dbReference>
<dbReference type="RefSeq" id="XP_005783560.1">
    <property type="nucleotide sequence ID" value="XM_005783503.1"/>
</dbReference>
<evidence type="ECO:0000256" key="1">
    <source>
        <dbReference type="SAM" id="MobiDB-lite"/>
    </source>
</evidence>
<protein>
    <recommendedName>
        <fullName evidence="2">Nucleotide-diphospho-sugar transferase domain-containing protein</fullName>
    </recommendedName>
</protein>
<dbReference type="Pfam" id="PF03407">
    <property type="entry name" value="Nucleotid_trans"/>
    <property type="match status" value="1"/>
</dbReference>
<dbReference type="KEGG" id="ehx:EMIHUDRAFT_449677"/>
<name>A0A0D3K5U6_EMIH1</name>
<feature type="compositionally biased region" description="Low complexity" evidence="1">
    <location>
        <begin position="1"/>
        <end position="32"/>
    </location>
</feature>
<dbReference type="HOGENOM" id="CLU_892642_0_0_1"/>
<evidence type="ECO:0000313" key="3">
    <source>
        <dbReference type="EnsemblProtists" id="EOD31131"/>
    </source>
</evidence>
<dbReference type="GeneID" id="17276404"/>
<sequence>MRRAAASEARAAAAEARATAAEARAAAASAAAGSTPPADCTSPGLGKPDNTETNRKLEAALQRVANERKEVMLSLANDVMMCTNRKTCWWNGGNAFCTKRGDAPSLRLELPVPSAQQNSRGADVVDLDLVFLKEPLPRRPRKAETELEGWASTDGFSKSWAGGQISSVHEPKMGWGGGGLYVQHFTLNVGCAFLRPTPRAVLLLERVADQLSKAAAWDQQVFNSEAFMLSHGSYNGSGVAVRVMQYDQFMNSKVFFFSERRRFFPGRLTAEADWPVMVHFNYHPDKHKRMLCVWERYVGGKPDACDSLPQAG</sequence>
<dbReference type="InterPro" id="IPR044290">
    <property type="entry name" value="RRA1/2/3"/>
</dbReference>
<dbReference type="OMA" id="NRTAYGY"/>
<keyword evidence="4" id="KW-1185">Reference proteome</keyword>
<accession>A0A0D3K5U6</accession>